<sequence length="349" mass="38552">MMIIRPITSADHEGLWSIANKTGPGFTSLQPCRSAVKKTLERALLSMDSSPPKEALYLFVLEDMSVGRVVGVCGIESAVGLNAPWYNYKVSTHVHISAELGVYNSHDTLSICNDHTGYSELCSLFLDPEYRHSKNGQLLSKSRFLFLAGHPGRFSKEIIAEMRGCSNDEGVSPFWEGLGRHFFSVDFEVADQHMSKGKAFIGELMPRNPVCVNLLSDDAQEVIGKTHKNTLAARKILEGEGFRYTRYIDIFDGGPLLEAPINTIRAVRESALHHVKISNDNALEGSNTWLISNDKLSGFRCGVSAVSFQSPSTVYITKELANALQVSETERVRVVQCSHANSNSKRLDV</sequence>
<evidence type="ECO:0000313" key="5">
    <source>
        <dbReference type="EMBL" id="MDP0589877.1"/>
    </source>
</evidence>
<accession>A0AA90NNI5</accession>
<organism evidence="5 6">
    <name type="scientific">Candidatus Endonucleibacter bathymodioli</name>
    <dbReference type="NCBI Taxonomy" id="539814"/>
    <lineage>
        <taxon>Bacteria</taxon>
        <taxon>Pseudomonadati</taxon>
        <taxon>Pseudomonadota</taxon>
        <taxon>Gammaproteobacteria</taxon>
        <taxon>Oceanospirillales</taxon>
        <taxon>Endozoicomonadaceae</taxon>
        <taxon>Candidatus Endonucleibacter</taxon>
    </lineage>
</organism>
<keyword evidence="2 5" id="KW-0808">Transferase</keyword>
<evidence type="ECO:0000313" key="6">
    <source>
        <dbReference type="Proteomes" id="UP001178148"/>
    </source>
</evidence>
<keyword evidence="6" id="KW-1185">Reference proteome</keyword>
<evidence type="ECO:0000256" key="3">
    <source>
        <dbReference type="ARBA" id="ARBA00023315"/>
    </source>
</evidence>
<gene>
    <name evidence="5" type="primary">astA</name>
    <name evidence="5" type="ORF">QS748_12120</name>
</gene>
<proteinExistence type="predicted"/>
<dbReference type="Pfam" id="PF04958">
    <property type="entry name" value="AstA"/>
    <property type="match status" value="1"/>
</dbReference>
<dbReference type="InterPro" id="IPR016181">
    <property type="entry name" value="Acyl_CoA_acyltransferase"/>
</dbReference>
<dbReference type="SUPFAM" id="SSF55729">
    <property type="entry name" value="Acyl-CoA N-acyltransferases (Nat)"/>
    <property type="match status" value="1"/>
</dbReference>
<protein>
    <recommendedName>
        <fullName evidence="4">Arginine N-succinyltransferase</fullName>
        <ecNumber evidence="4">2.3.1.109</ecNumber>
    </recommendedName>
</protein>
<dbReference type="PANTHER" id="PTHR30420">
    <property type="entry name" value="N-SUCCINYLARGININE DIHYDROLASE"/>
    <property type="match status" value="1"/>
</dbReference>
<dbReference type="NCBIfam" id="TIGR03243">
    <property type="entry name" value="arg_catab_AOST"/>
    <property type="match status" value="1"/>
</dbReference>
<dbReference type="Gene3D" id="2.40.40.20">
    <property type="match status" value="1"/>
</dbReference>
<keyword evidence="1" id="KW-0056">Arginine metabolism</keyword>
<reference evidence="5 6" key="1">
    <citation type="journal article" date="2023" name="bioRxiv">
        <title>An intranuclear bacterial parasite of deep-sea mussels expresses apoptosis inhibitors acquired from its host.</title>
        <authorList>
            <person name="Gonzalez Porras M.A."/>
            <person name="Assie A."/>
            <person name="Tietjen M."/>
            <person name="Violette M."/>
            <person name="Kleiner M."/>
            <person name="Gruber-Vodicka H."/>
            <person name="Dubilier N."/>
            <person name="Leisch N."/>
        </authorList>
    </citation>
    <scope>NUCLEOTIDE SEQUENCE [LARGE SCALE GENOMIC DNA]</scope>
    <source>
        <strain evidence="5">IAP13</strain>
    </source>
</reference>
<dbReference type="EC" id="2.3.1.109" evidence="4"/>
<dbReference type="NCBIfam" id="TIGR03244">
    <property type="entry name" value="arg_catab_AstA"/>
    <property type="match status" value="1"/>
</dbReference>
<dbReference type="InterPro" id="IPR017650">
    <property type="entry name" value="Arginine_N-succinylTrfase"/>
</dbReference>
<keyword evidence="3 5" id="KW-0012">Acyltransferase</keyword>
<dbReference type="EMBL" id="JASXSV010000023">
    <property type="protein sequence ID" value="MDP0589877.1"/>
    <property type="molecule type" value="Genomic_DNA"/>
</dbReference>
<name>A0AA90NNI5_9GAMM</name>
<dbReference type="Proteomes" id="UP001178148">
    <property type="component" value="Unassembled WGS sequence"/>
</dbReference>
<evidence type="ECO:0000256" key="4">
    <source>
        <dbReference type="NCBIfam" id="TIGR03244"/>
    </source>
</evidence>
<dbReference type="GO" id="GO:0008791">
    <property type="term" value="F:arginine N-succinyltransferase activity"/>
    <property type="evidence" value="ECO:0007669"/>
    <property type="project" value="UniProtKB-UniRule"/>
</dbReference>
<dbReference type="GO" id="GO:0006527">
    <property type="term" value="P:L-arginine catabolic process"/>
    <property type="evidence" value="ECO:0007669"/>
    <property type="project" value="UniProtKB-UniRule"/>
</dbReference>
<dbReference type="PANTHER" id="PTHR30420:SF1">
    <property type="entry name" value="ARGININE N-SUCCINYLTRANSFERASE"/>
    <property type="match status" value="1"/>
</dbReference>
<comment type="caution">
    <text evidence="5">The sequence shown here is derived from an EMBL/GenBank/DDBJ whole genome shotgun (WGS) entry which is preliminary data.</text>
</comment>
<dbReference type="InterPro" id="IPR007041">
    <property type="entry name" value="Arg_succinylTrfase_AstA/AruG"/>
</dbReference>
<evidence type="ECO:0000256" key="1">
    <source>
        <dbReference type="ARBA" id="ARBA00022503"/>
    </source>
</evidence>
<evidence type="ECO:0000256" key="2">
    <source>
        <dbReference type="ARBA" id="ARBA00022679"/>
    </source>
</evidence>
<dbReference type="AlphaFoldDB" id="A0AA90NNI5"/>